<reference evidence="12 13" key="1">
    <citation type="submission" date="2018-10" db="EMBL/GenBank/DDBJ databases">
        <title>Improved assembly of the deer mouse Peromyscus maniculatus genome.</title>
        <authorList>
            <person name="Lassance J.-M."/>
            <person name="Hoekstra H.E."/>
        </authorList>
    </citation>
    <scope>NUCLEOTIDE SEQUENCE [LARGE SCALE GENOMIC DNA]</scope>
</reference>
<keyword evidence="6 11" id="KW-0732">Signal</keyword>
<dbReference type="GO" id="GO:0005615">
    <property type="term" value="C:extracellular space"/>
    <property type="evidence" value="ECO:0007669"/>
    <property type="project" value="TreeGrafter"/>
</dbReference>
<organism evidence="12 13">
    <name type="scientific">Peromyscus maniculatus bairdii</name>
    <name type="common">Prairie deer mouse</name>
    <dbReference type="NCBI Taxonomy" id="230844"/>
    <lineage>
        <taxon>Eukaryota</taxon>
        <taxon>Metazoa</taxon>
        <taxon>Chordata</taxon>
        <taxon>Craniata</taxon>
        <taxon>Vertebrata</taxon>
        <taxon>Euteleostomi</taxon>
        <taxon>Mammalia</taxon>
        <taxon>Eutheria</taxon>
        <taxon>Euarchontoglires</taxon>
        <taxon>Glires</taxon>
        <taxon>Rodentia</taxon>
        <taxon>Myomorpha</taxon>
        <taxon>Muroidea</taxon>
        <taxon>Cricetidae</taxon>
        <taxon>Neotominae</taxon>
        <taxon>Peromyscus</taxon>
    </lineage>
</organism>
<reference evidence="12" key="3">
    <citation type="submission" date="2025-09" db="UniProtKB">
        <authorList>
            <consortium name="Ensembl"/>
        </authorList>
    </citation>
    <scope>IDENTIFICATION</scope>
</reference>
<dbReference type="PROSITE" id="PS51450">
    <property type="entry name" value="LRR"/>
    <property type="match status" value="2"/>
</dbReference>
<comment type="similarity">
    <text evidence="2">Belongs to the small leucine-rich proteoglycan (SLRP) family. SLRP class III subfamily.</text>
</comment>
<evidence type="ECO:0000313" key="13">
    <source>
        <dbReference type="Proteomes" id="UP000694547"/>
    </source>
</evidence>
<feature type="chain" id="PRO_5034860450" evidence="11">
    <location>
        <begin position="20"/>
        <end position="276"/>
    </location>
</feature>
<keyword evidence="7" id="KW-0677">Repeat</keyword>
<dbReference type="Gene3D" id="3.80.10.10">
    <property type="entry name" value="Ribonuclease Inhibitor"/>
    <property type="match status" value="2"/>
</dbReference>
<evidence type="ECO:0000256" key="6">
    <source>
        <dbReference type="ARBA" id="ARBA00022729"/>
    </source>
</evidence>
<evidence type="ECO:0000313" key="12">
    <source>
        <dbReference type="Ensembl" id="ENSPEMP00000029158.1"/>
    </source>
</evidence>
<evidence type="ECO:0000256" key="2">
    <source>
        <dbReference type="ARBA" id="ARBA00006912"/>
    </source>
</evidence>
<evidence type="ECO:0000256" key="3">
    <source>
        <dbReference type="ARBA" id="ARBA00022525"/>
    </source>
</evidence>
<name>A0A8C8W0T9_PERMB</name>
<keyword evidence="13" id="KW-1185">Reference proteome</keyword>
<dbReference type="SMART" id="SM00369">
    <property type="entry name" value="LRR_TYP"/>
    <property type="match status" value="4"/>
</dbReference>
<dbReference type="PANTHER" id="PTHR46269">
    <property type="entry name" value="EPIPHYCAN-RELATED"/>
    <property type="match status" value="1"/>
</dbReference>
<evidence type="ECO:0000256" key="5">
    <source>
        <dbReference type="ARBA" id="ARBA00022614"/>
    </source>
</evidence>
<evidence type="ECO:0000256" key="4">
    <source>
        <dbReference type="ARBA" id="ARBA00022530"/>
    </source>
</evidence>
<dbReference type="GO" id="GO:0031012">
    <property type="term" value="C:extracellular matrix"/>
    <property type="evidence" value="ECO:0007669"/>
    <property type="project" value="TreeGrafter"/>
</dbReference>
<dbReference type="GeneTree" id="ENSGT00940000154248"/>
<gene>
    <name evidence="12" type="primary">Optc</name>
</gene>
<dbReference type="SUPFAM" id="SSF52058">
    <property type="entry name" value="L domain-like"/>
    <property type="match status" value="1"/>
</dbReference>
<dbReference type="Proteomes" id="UP000694547">
    <property type="component" value="Chromosome 11"/>
</dbReference>
<feature type="region of interest" description="Disordered" evidence="10">
    <location>
        <begin position="83"/>
        <end position="117"/>
    </location>
</feature>
<evidence type="ECO:0000256" key="9">
    <source>
        <dbReference type="ARBA" id="ARBA00023180"/>
    </source>
</evidence>
<dbReference type="InterPro" id="IPR032675">
    <property type="entry name" value="LRR_dom_sf"/>
</dbReference>
<comment type="subcellular location">
    <subcellularLocation>
        <location evidence="1">Secreted</location>
        <location evidence="1">Extracellular space</location>
        <location evidence="1">Extracellular matrix</location>
    </subcellularLocation>
</comment>
<dbReference type="Ensembl" id="ENSPEMT00000042390.1">
    <property type="protein sequence ID" value="ENSPEMP00000029158.1"/>
    <property type="gene ID" value="ENSPEMG00000001092.2"/>
</dbReference>
<evidence type="ECO:0000256" key="11">
    <source>
        <dbReference type="SAM" id="SignalP"/>
    </source>
</evidence>
<dbReference type="GO" id="GO:0060348">
    <property type="term" value="P:bone development"/>
    <property type="evidence" value="ECO:0007669"/>
    <property type="project" value="TreeGrafter"/>
</dbReference>
<keyword evidence="3" id="KW-0964">Secreted</keyword>
<dbReference type="InterPro" id="IPR043547">
    <property type="entry name" value="Mimecan/Epiphycan/Opticin"/>
</dbReference>
<protein>
    <submittedName>
        <fullName evidence="12">Opticin</fullName>
    </submittedName>
</protein>
<evidence type="ECO:0000256" key="1">
    <source>
        <dbReference type="ARBA" id="ARBA00004498"/>
    </source>
</evidence>
<keyword evidence="8" id="KW-1015">Disulfide bond</keyword>
<evidence type="ECO:0000256" key="8">
    <source>
        <dbReference type="ARBA" id="ARBA00023157"/>
    </source>
</evidence>
<dbReference type="Pfam" id="PF13855">
    <property type="entry name" value="LRR_8"/>
    <property type="match status" value="1"/>
</dbReference>
<sequence>MRLLAFLCLLTLVLHEAGTASLPGERKREEHGPEEGDTYEFLHAGNYALSLEDYGEVIDLSSYEEPADYGDQISEAKVDSLTLPTRTSPSQSTVVPKMPSSNLTVPRPTTTGLPNVQGSHAKLKRIDLSSNSISSIHNDAFRLLPALQDLILPENQLAALPVLPSGLEFLDVRLNRLQSSGIQPEAFVALERLQFLYLADNLLDSIPGPLPLSLCSLHLQNNMIETMGRDAFCDTGERRHERRRLEDIRLDGNPINLSLFPEAYFCLPRLPVGRYT</sequence>
<proteinExistence type="inferred from homology"/>
<dbReference type="InterPro" id="IPR003591">
    <property type="entry name" value="Leu-rich_rpt_typical-subtyp"/>
</dbReference>
<dbReference type="InterPro" id="IPR001611">
    <property type="entry name" value="Leu-rich_rpt"/>
</dbReference>
<dbReference type="GO" id="GO:0030199">
    <property type="term" value="P:collagen fibril organization"/>
    <property type="evidence" value="ECO:0007669"/>
    <property type="project" value="TreeGrafter"/>
</dbReference>
<dbReference type="PANTHER" id="PTHR46269:SF4">
    <property type="entry name" value="OPTICIN"/>
    <property type="match status" value="1"/>
</dbReference>
<keyword evidence="9" id="KW-0325">Glycoprotein</keyword>
<keyword evidence="4" id="KW-0272">Extracellular matrix</keyword>
<accession>A0A8C8W0T9</accession>
<dbReference type="AlphaFoldDB" id="A0A8C8W0T9"/>
<keyword evidence="5" id="KW-0433">Leucine-rich repeat</keyword>
<feature type="signal peptide" evidence="11">
    <location>
        <begin position="1"/>
        <end position="19"/>
    </location>
</feature>
<dbReference type="GO" id="GO:0061975">
    <property type="term" value="P:articular cartilage development"/>
    <property type="evidence" value="ECO:0007669"/>
    <property type="project" value="TreeGrafter"/>
</dbReference>
<evidence type="ECO:0000256" key="7">
    <source>
        <dbReference type="ARBA" id="ARBA00022737"/>
    </source>
</evidence>
<reference evidence="12" key="2">
    <citation type="submission" date="2025-08" db="UniProtKB">
        <authorList>
            <consortium name="Ensembl"/>
        </authorList>
    </citation>
    <scope>IDENTIFICATION</scope>
</reference>
<evidence type="ECO:0000256" key="10">
    <source>
        <dbReference type="SAM" id="MobiDB-lite"/>
    </source>
</evidence>